<evidence type="ECO:0000313" key="2">
    <source>
        <dbReference type="Proteomes" id="UP000318704"/>
    </source>
</evidence>
<dbReference type="KEGG" id="gaw:V144x_55520"/>
<accession>A0A517W464</accession>
<evidence type="ECO:0000313" key="1">
    <source>
        <dbReference type="EMBL" id="QDU00039.1"/>
    </source>
</evidence>
<dbReference type="RefSeq" id="WP_144990045.1">
    <property type="nucleotide sequence ID" value="NZ_CP037920.1"/>
</dbReference>
<proteinExistence type="predicted"/>
<protein>
    <submittedName>
        <fullName evidence="1">Uncharacterized protein</fullName>
    </submittedName>
</protein>
<dbReference type="Proteomes" id="UP000318704">
    <property type="component" value="Chromosome"/>
</dbReference>
<organism evidence="1 2">
    <name type="scientific">Gimesia aquarii</name>
    <dbReference type="NCBI Taxonomy" id="2527964"/>
    <lineage>
        <taxon>Bacteria</taxon>
        <taxon>Pseudomonadati</taxon>
        <taxon>Planctomycetota</taxon>
        <taxon>Planctomycetia</taxon>
        <taxon>Planctomycetales</taxon>
        <taxon>Planctomycetaceae</taxon>
        <taxon>Gimesia</taxon>
    </lineage>
</organism>
<sequence>MTGRKQHMKVRIGIGLLSALLIFSNAITLHACPFCSGPSRTLTEQLSESEITVLAKWIETKKGTLERSGNTLFEIKKVIRQSYKDHLDVGDQIIINRHRSGKRSQLFLLLGTNETSMNWKNLIPITETCFQYVSQAPPAKEQTSKRLRYFLKFLEHSDPMIANDAFAEFANAPYEKITPLAKELPRKKIRTWIVSPDTPVVRLGLYGLLLGLCGQESDIAFMESKINEPVKKVRFGIDGLISGYLLQTGADGLDKIEQTKFISETVPYSETKAAIQALYFMWAYGNERISKERLRKSMRLLLDRPELTDLVIADLARWNDWSVLDRLMQMYQTEDYSNSSIKRAIIRYLLVASKGRNKKGIGADLNTAEKAKQFINKLRKEDPKTVQSAERLFIVR</sequence>
<dbReference type="EMBL" id="CP037920">
    <property type="protein sequence ID" value="QDU00039.1"/>
    <property type="molecule type" value="Genomic_DNA"/>
</dbReference>
<dbReference type="AlphaFoldDB" id="A0A517W464"/>
<name>A0A517W464_9PLAN</name>
<reference evidence="1 2" key="1">
    <citation type="submission" date="2019-03" db="EMBL/GenBank/DDBJ databases">
        <title>Deep-cultivation of Planctomycetes and their phenomic and genomic characterization uncovers novel biology.</title>
        <authorList>
            <person name="Wiegand S."/>
            <person name="Jogler M."/>
            <person name="Boedeker C."/>
            <person name="Pinto D."/>
            <person name="Vollmers J."/>
            <person name="Rivas-Marin E."/>
            <person name="Kohn T."/>
            <person name="Peeters S.H."/>
            <person name="Heuer A."/>
            <person name="Rast P."/>
            <person name="Oberbeckmann S."/>
            <person name="Bunk B."/>
            <person name="Jeske O."/>
            <person name="Meyerdierks A."/>
            <person name="Storesund J.E."/>
            <person name="Kallscheuer N."/>
            <person name="Luecker S."/>
            <person name="Lage O.M."/>
            <person name="Pohl T."/>
            <person name="Merkel B.J."/>
            <person name="Hornburger P."/>
            <person name="Mueller R.-W."/>
            <person name="Bruemmer F."/>
            <person name="Labrenz M."/>
            <person name="Spormann A.M."/>
            <person name="Op den Camp H."/>
            <person name="Overmann J."/>
            <person name="Amann R."/>
            <person name="Jetten M.S.M."/>
            <person name="Mascher T."/>
            <person name="Medema M.H."/>
            <person name="Devos D.P."/>
            <person name="Kaster A.-K."/>
            <person name="Ovreas L."/>
            <person name="Rohde M."/>
            <person name="Galperin M.Y."/>
            <person name="Jogler C."/>
        </authorList>
    </citation>
    <scope>NUCLEOTIDE SEQUENCE [LARGE SCALE GENOMIC DNA]</scope>
    <source>
        <strain evidence="1 2">V144</strain>
    </source>
</reference>
<gene>
    <name evidence="1" type="ORF">V144x_55520</name>
</gene>